<dbReference type="GO" id="GO:0005886">
    <property type="term" value="C:plasma membrane"/>
    <property type="evidence" value="ECO:0007669"/>
    <property type="project" value="UniProtKB-SubCell"/>
</dbReference>
<evidence type="ECO:0000256" key="4">
    <source>
        <dbReference type="ARBA" id="ARBA00022692"/>
    </source>
</evidence>
<dbReference type="Pfam" id="PF07690">
    <property type="entry name" value="MFS_1"/>
    <property type="match status" value="1"/>
</dbReference>
<feature type="transmembrane region" description="Helical" evidence="7">
    <location>
        <begin position="47"/>
        <end position="66"/>
    </location>
</feature>
<evidence type="ECO:0000256" key="5">
    <source>
        <dbReference type="ARBA" id="ARBA00022989"/>
    </source>
</evidence>
<dbReference type="PROSITE" id="PS50850">
    <property type="entry name" value="MFS"/>
    <property type="match status" value="1"/>
</dbReference>
<organism evidence="9 10">
    <name type="scientific">Lentilactobacillus sunkii</name>
    <dbReference type="NCBI Taxonomy" id="481719"/>
    <lineage>
        <taxon>Bacteria</taxon>
        <taxon>Bacillati</taxon>
        <taxon>Bacillota</taxon>
        <taxon>Bacilli</taxon>
        <taxon>Lactobacillales</taxon>
        <taxon>Lactobacillaceae</taxon>
        <taxon>Lentilactobacillus</taxon>
    </lineage>
</organism>
<dbReference type="PANTHER" id="PTHR43124">
    <property type="entry name" value="PURINE EFFLUX PUMP PBUE"/>
    <property type="match status" value="1"/>
</dbReference>
<dbReference type="AlphaFoldDB" id="A0A1E7XA16"/>
<evidence type="ECO:0000256" key="1">
    <source>
        <dbReference type="ARBA" id="ARBA00004651"/>
    </source>
</evidence>
<feature type="transmembrane region" description="Helical" evidence="7">
    <location>
        <begin position="104"/>
        <end position="124"/>
    </location>
</feature>
<evidence type="ECO:0000313" key="9">
    <source>
        <dbReference type="EMBL" id="OFA09838.1"/>
    </source>
</evidence>
<evidence type="ECO:0000256" key="2">
    <source>
        <dbReference type="ARBA" id="ARBA00022448"/>
    </source>
</evidence>
<feature type="transmembrane region" description="Helical" evidence="7">
    <location>
        <begin position="271"/>
        <end position="290"/>
    </location>
</feature>
<dbReference type="InterPro" id="IPR050189">
    <property type="entry name" value="MFS_Efflux_Transporters"/>
</dbReference>
<evidence type="ECO:0000259" key="8">
    <source>
        <dbReference type="PROSITE" id="PS50850"/>
    </source>
</evidence>
<evidence type="ECO:0000256" key="3">
    <source>
        <dbReference type="ARBA" id="ARBA00022475"/>
    </source>
</evidence>
<dbReference type="Proteomes" id="UP000177010">
    <property type="component" value="Unassembled WGS sequence"/>
</dbReference>
<keyword evidence="2" id="KW-0813">Transport</keyword>
<dbReference type="Gene3D" id="1.20.1250.20">
    <property type="entry name" value="MFS general substrate transporter like domains"/>
    <property type="match status" value="2"/>
</dbReference>
<evidence type="ECO:0000256" key="7">
    <source>
        <dbReference type="SAM" id="Phobius"/>
    </source>
</evidence>
<feature type="transmembrane region" description="Helical" evidence="7">
    <location>
        <begin position="206"/>
        <end position="226"/>
    </location>
</feature>
<proteinExistence type="predicted"/>
<name>A0A1E7XA16_9LACO</name>
<sequence length="401" mass="42452">MRNKNSFLSKVAVLSVSLVLTSAGSINGALPLIESGLKISNTQMELLSTAPALSVVVFVLLSAFFAEKIGIKKTIAVGLLLVGIAGGAPLILNKYPVILASRFMLGAGFGLINSLAVSIINMLFDDESETKATMQGFRGAAENVGNAVLTILAGVLLAMNWHMSFAIYLIAFPILAVFWIFVPNVSMDDADDRQSGKQKEQVHIPFMIWVMAGFALLLVMMMTGLSVRFSSMAVAIKGSSFNASNILAAMPIIGIITGSFFGLLNKWTGRGCLYIGIGLLILANLLVGFSGDNFTMLLVGYVISGIPGSLVFPFIYNSLNLYVSKKSMAFATSLILIGCNLGGFLSPFGMNLAQTFSGSSSLGAPFPVFTILLVGIGLVFYFQDRTIAKKAALSGSAADNK</sequence>
<feature type="transmembrane region" description="Helical" evidence="7">
    <location>
        <begin position="296"/>
        <end position="316"/>
    </location>
</feature>
<feature type="transmembrane region" description="Helical" evidence="7">
    <location>
        <begin position="75"/>
        <end position="92"/>
    </location>
</feature>
<dbReference type="InterPro" id="IPR011701">
    <property type="entry name" value="MFS"/>
</dbReference>
<reference evidence="9 10" key="1">
    <citation type="submission" date="2016-09" db="EMBL/GenBank/DDBJ databases">
        <title>Genome Sequence of Lactobacillus sunkii Strain CG01.</title>
        <authorList>
            <person name="Poehlein A."/>
            <person name="Gabris C."/>
            <person name="Bengelsdorf F.R."/>
            <person name="Duerre P."/>
            <person name="Daniel R."/>
        </authorList>
    </citation>
    <scope>NUCLEOTIDE SEQUENCE [LARGE SCALE GENOMIC DNA]</scope>
    <source>
        <strain evidence="9 10">CG_D</strain>
    </source>
</reference>
<comment type="caution">
    <text evidence="9">The sequence shown here is derived from an EMBL/GenBank/DDBJ whole genome shotgun (WGS) entry which is preliminary data.</text>
</comment>
<dbReference type="GO" id="GO:0022857">
    <property type="term" value="F:transmembrane transporter activity"/>
    <property type="evidence" value="ECO:0007669"/>
    <property type="project" value="InterPro"/>
</dbReference>
<feature type="domain" description="Major facilitator superfamily (MFS) profile" evidence="8">
    <location>
        <begin position="8"/>
        <end position="387"/>
    </location>
</feature>
<keyword evidence="6 7" id="KW-0472">Membrane</keyword>
<dbReference type="InterPro" id="IPR020846">
    <property type="entry name" value="MFS_dom"/>
</dbReference>
<feature type="transmembrane region" description="Helical" evidence="7">
    <location>
        <begin position="136"/>
        <end position="159"/>
    </location>
</feature>
<feature type="transmembrane region" description="Helical" evidence="7">
    <location>
        <begin position="362"/>
        <end position="382"/>
    </location>
</feature>
<feature type="transmembrane region" description="Helical" evidence="7">
    <location>
        <begin position="328"/>
        <end position="350"/>
    </location>
</feature>
<gene>
    <name evidence="9" type="primary">ymfD</name>
    <name evidence="9" type="ORF">LASUN_23200</name>
</gene>
<dbReference type="STRING" id="481719.LASUN_23200"/>
<keyword evidence="3" id="KW-1003">Cell membrane</keyword>
<feature type="transmembrane region" description="Helical" evidence="7">
    <location>
        <begin position="246"/>
        <end position="264"/>
    </location>
</feature>
<protein>
    <submittedName>
        <fullName evidence="9">Bacillibactin exporter</fullName>
    </submittedName>
</protein>
<dbReference type="SUPFAM" id="SSF103473">
    <property type="entry name" value="MFS general substrate transporter"/>
    <property type="match status" value="1"/>
</dbReference>
<feature type="transmembrane region" description="Helical" evidence="7">
    <location>
        <begin position="165"/>
        <end position="185"/>
    </location>
</feature>
<dbReference type="PANTHER" id="PTHR43124:SF3">
    <property type="entry name" value="CHLORAMPHENICOL EFFLUX PUMP RV0191"/>
    <property type="match status" value="1"/>
</dbReference>
<comment type="subcellular location">
    <subcellularLocation>
        <location evidence="1">Cell membrane</location>
        <topology evidence="1">Multi-pass membrane protein</topology>
    </subcellularLocation>
</comment>
<evidence type="ECO:0000256" key="6">
    <source>
        <dbReference type="ARBA" id="ARBA00023136"/>
    </source>
</evidence>
<dbReference type="InterPro" id="IPR036259">
    <property type="entry name" value="MFS_trans_sf"/>
</dbReference>
<accession>A0A1E7XA16</accession>
<dbReference type="RefSeq" id="WP_070368530.1">
    <property type="nucleotide sequence ID" value="NZ_JAZHVW010000007.1"/>
</dbReference>
<keyword evidence="4 7" id="KW-0812">Transmembrane</keyword>
<dbReference type="EMBL" id="MIQE01000024">
    <property type="protein sequence ID" value="OFA09838.1"/>
    <property type="molecule type" value="Genomic_DNA"/>
</dbReference>
<keyword evidence="5 7" id="KW-1133">Transmembrane helix</keyword>
<evidence type="ECO:0000313" key="10">
    <source>
        <dbReference type="Proteomes" id="UP000177010"/>
    </source>
</evidence>